<protein>
    <submittedName>
        <fullName evidence="1">Uncharacterized protein</fullName>
    </submittedName>
</protein>
<organism evidence="1 2">
    <name type="scientific">Caulobacter phage CcrBL9</name>
    <dbReference type="NCBI Taxonomy" id="2283270"/>
    <lineage>
        <taxon>Viruses</taxon>
        <taxon>Duplodnaviria</taxon>
        <taxon>Heunggongvirae</taxon>
        <taxon>Uroviricota</taxon>
        <taxon>Caudoviricetes</taxon>
        <taxon>Jeanschmidtviridae</taxon>
        <taxon>Bertelyvirus</taxon>
        <taxon>Bertelyvirus BL9</taxon>
    </lineage>
</organism>
<name>A0A385EEA7_9CAUD</name>
<reference evidence="1 2" key="2">
    <citation type="submission" date="2018-09" db="EMBL/GenBank/DDBJ databases">
        <title>Giant CbK-like Caulobacter bacteriophages have genetically divergent genomes.</title>
        <authorList>
            <person name="Wilson K."/>
            <person name="Ely B."/>
        </authorList>
    </citation>
    <scope>NUCLEOTIDE SEQUENCE [LARGE SCALE GENOMIC DNA]</scope>
</reference>
<reference evidence="2" key="1">
    <citation type="submission" date="2018-07" db="EMBL/GenBank/DDBJ databases">
        <title>Giant CbK-like Caulobacter bacteriophages have genetically divergent genomes.</title>
        <authorList>
            <person name="Wilson K.M."/>
            <person name="Ely B."/>
        </authorList>
    </citation>
    <scope>NUCLEOTIDE SEQUENCE [LARGE SCALE GENOMIC DNA]</scope>
</reference>
<proteinExistence type="predicted"/>
<gene>
    <name evidence="1" type="ORF">CcrBL9_gp054c</name>
</gene>
<sequence length="124" mass="13705">MSRQDPFTPLRDLVFKMIDVDYVDDAEASIYYLLRDVVDEAAEAIQDVSMLSVAARIQHIEGMLEMYAFVPLPASHGVIVGDILLAVRARLQGQGAAEIMHREQSIEDSVTEFIAAHDAGKEDA</sequence>
<evidence type="ECO:0000313" key="2">
    <source>
        <dbReference type="Proteomes" id="UP000259421"/>
    </source>
</evidence>
<dbReference type="Proteomes" id="UP000259421">
    <property type="component" value="Segment"/>
</dbReference>
<dbReference type="EMBL" id="MH588546">
    <property type="protein sequence ID" value="AXQ69078.1"/>
    <property type="molecule type" value="Genomic_DNA"/>
</dbReference>
<evidence type="ECO:0000313" key="1">
    <source>
        <dbReference type="EMBL" id="AXQ69078.1"/>
    </source>
</evidence>
<keyword evidence="2" id="KW-1185">Reference proteome</keyword>
<accession>A0A385EEA7</accession>